<dbReference type="PANTHER" id="PTHR35440">
    <property type="entry name" value="TESTIS-EXPRESSED PROTEIN 36"/>
    <property type="match status" value="1"/>
</dbReference>
<feature type="region of interest" description="Disordered" evidence="1">
    <location>
        <begin position="137"/>
        <end position="160"/>
    </location>
</feature>
<feature type="compositionally biased region" description="Polar residues" evidence="1">
    <location>
        <begin position="141"/>
        <end position="156"/>
    </location>
</feature>
<dbReference type="RefSeq" id="XP_066927033.1">
    <property type="nucleotide sequence ID" value="XM_067070932.1"/>
</dbReference>
<dbReference type="AlphaFoldDB" id="A0A7M5UV88"/>
<protein>
    <recommendedName>
        <fullName evidence="2">Domain of unknown function with conserved HDNR motif domain-containing protein</fullName>
    </recommendedName>
</protein>
<proteinExistence type="predicted"/>
<dbReference type="PANTHER" id="PTHR35440:SF1">
    <property type="entry name" value="TESTIS-EXPRESSED PROTEIN 36"/>
    <property type="match status" value="1"/>
</dbReference>
<dbReference type="EnsemblMetazoa" id="CLYHEMT003152.1">
    <property type="protein sequence ID" value="CLYHEMP003152.1"/>
    <property type="gene ID" value="CLYHEMG003152"/>
</dbReference>
<evidence type="ECO:0000313" key="3">
    <source>
        <dbReference type="EnsemblMetazoa" id="CLYHEMP003152.1"/>
    </source>
</evidence>
<dbReference type="GeneID" id="136814395"/>
<name>A0A7M5UV88_9CNID</name>
<sequence length="216" mass="25253">MEKDTGRIVPIYQQIPPRKNLLERSRRKKVPIIHESPPSELPLFIRKKYPHQQHVFNSGEKGNTFSKHDNRHSLQDKGEYFGQGLGKRYFKEINHHHRKTQFKISTPESQQNCLEEQKDKHSDSKTPQVITHHRRFPRQYNKPSPNNTIPTDTTSWWPPADNYRTPTQVLTITQTIPGQANSWRYSYKSTIFPSIATRDGCHGNHHRTNPILASTC</sequence>
<feature type="domain" description="Domain of unknown function with conserved HDNR motif" evidence="2">
    <location>
        <begin position="46"/>
        <end position="151"/>
    </location>
</feature>
<evidence type="ECO:0000256" key="1">
    <source>
        <dbReference type="SAM" id="MobiDB-lite"/>
    </source>
</evidence>
<keyword evidence="4" id="KW-1185">Reference proteome</keyword>
<evidence type="ECO:0000259" key="2">
    <source>
        <dbReference type="Pfam" id="PF15115"/>
    </source>
</evidence>
<dbReference type="Proteomes" id="UP000594262">
    <property type="component" value="Unplaced"/>
</dbReference>
<accession>A0A7M5UV88</accession>
<dbReference type="InterPro" id="IPR029369">
    <property type="entry name" value="HDNR"/>
</dbReference>
<dbReference type="OrthoDB" id="10003408at2759"/>
<organism evidence="3 4">
    <name type="scientific">Clytia hemisphaerica</name>
    <dbReference type="NCBI Taxonomy" id="252671"/>
    <lineage>
        <taxon>Eukaryota</taxon>
        <taxon>Metazoa</taxon>
        <taxon>Cnidaria</taxon>
        <taxon>Hydrozoa</taxon>
        <taxon>Hydroidolina</taxon>
        <taxon>Leptothecata</taxon>
        <taxon>Obeliida</taxon>
        <taxon>Clytiidae</taxon>
        <taxon>Clytia</taxon>
    </lineage>
</organism>
<dbReference type="Pfam" id="PF15115">
    <property type="entry name" value="HDNR"/>
    <property type="match status" value="1"/>
</dbReference>
<reference evidence="3" key="1">
    <citation type="submission" date="2021-01" db="UniProtKB">
        <authorList>
            <consortium name="EnsemblMetazoa"/>
        </authorList>
    </citation>
    <scope>IDENTIFICATION</scope>
</reference>
<evidence type="ECO:0000313" key="4">
    <source>
        <dbReference type="Proteomes" id="UP000594262"/>
    </source>
</evidence>